<protein>
    <recommendedName>
        <fullName evidence="1">Reverse transcriptase domain-containing protein</fullName>
    </recommendedName>
</protein>
<dbReference type="Gene3D" id="3.60.10.10">
    <property type="entry name" value="Endonuclease/exonuclease/phosphatase"/>
    <property type="match status" value="1"/>
</dbReference>
<dbReference type="InterPro" id="IPR005135">
    <property type="entry name" value="Endo/exonuclease/phosphatase"/>
</dbReference>
<dbReference type="InterPro" id="IPR036691">
    <property type="entry name" value="Endo/exonu/phosph_ase_sf"/>
</dbReference>
<dbReference type="CDD" id="cd01650">
    <property type="entry name" value="RT_nLTR_like"/>
    <property type="match status" value="1"/>
</dbReference>
<dbReference type="GO" id="GO:0003824">
    <property type="term" value="F:catalytic activity"/>
    <property type="evidence" value="ECO:0007669"/>
    <property type="project" value="InterPro"/>
</dbReference>
<dbReference type="PROSITE" id="PS50878">
    <property type="entry name" value="RT_POL"/>
    <property type="match status" value="1"/>
</dbReference>
<evidence type="ECO:0000313" key="3">
    <source>
        <dbReference type="Proteomes" id="UP000494165"/>
    </source>
</evidence>
<reference evidence="2 3" key="1">
    <citation type="submission" date="2020-04" db="EMBL/GenBank/DDBJ databases">
        <authorList>
            <person name="Alioto T."/>
            <person name="Alioto T."/>
            <person name="Gomez Garrido J."/>
        </authorList>
    </citation>
    <scope>NUCLEOTIDE SEQUENCE [LARGE SCALE GENOMIC DNA]</scope>
</reference>
<organism evidence="2 3">
    <name type="scientific">Cloeon dipterum</name>
    <dbReference type="NCBI Taxonomy" id="197152"/>
    <lineage>
        <taxon>Eukaryota</taxon>
        <taxon>Metazoa</taxon>
        <taxon>Ecdysozoa</taxon>
        <taxon>Arthropoda</taxon>
        <taxon>Hexapoda</taxon>
        <taxon>Insecta</taxon>
        <taxon>Pterygota</taxon>
        <taxon>Palaeoptera</taxon>
        <taxon>Ephemeroptera</taxon>
        <taxon>Pisciforma</taxon>
        <taxon>Baetidae</taxon>
        <taxon>Cloeon</taxon>
    </lineage>
</organism>
<evidence type="ECO:0000259" key="1">
    <source>
        <dbReference type="PROSITE" id="PS50878"/>
    </source>
</evidence>
<gene>
    <name evidence="2" type="ORF">CLODIP_2_CD01987</name>
</gene>
<dbReference type="Proteomes" id="UP000494165">
    <property type="component" value="Unassembled WGS sequence"/>
</dbReference>
<dbReference type="SUPFAM" id="SSF56219">
    <property type="entry name" value="DNase I-like"/>
    <property type="match status" value="1"/>
</dbReference>
<keyword evidence="3" id="KW-1185">Reference proteome</keyword>
<dbReference type="EMBL" id="CADEPI010000194">
    <property type="protein sequence ID" value="CAB3379727.1"/>
    <property type="molecule type" value="Genomic_DNA"/>
</dbReference>
<dbReference type="CDD" id="cd15489">
    <property type="entry name" value="PHD_SF"/>
    <property type="match status" value="1"/>
</dbReference>
<evidence type="ECO:0000313" key="2">
    <source>
        <dbReference type="EMBL" id="CAB3379727.1"/>
    </source>
</evidence>
<dbReference type="PANTHER" id="PTHR33332">
    <property type="entry name" value="REVERSE TRANSCRIPTASE DOMAIN-CONTAINING PROTEIN"/>
    <property type="match status" value="1"/>
</dbReference>
<dbReference type="AlphaFoldDB" id="A0A8S1DHS0"/>
<sequence length="905" mass="102788">MSLAICIYCDKTGRKNAIFVECAECARLFHRTCMLKHTKMTDREINVKNHEFVPRDYVVFRKDRLGGRRAAGGVLLAIRPHLQPKRLPHLEGNAEIVWAAVRAGRLRFLIGSAYRRPNADAVYNAALLRSLEGAARELHNFDGCLLFGDFNLDIKWDMEPPVVGASPAEAFADAFADLSLKQMIKTPTRTTSNTAKILDLFLCDIPALVEDARTVPGVSDHEATVATLAVKATRPICAPKMVPNYQRADWELLKRELERQLRQIRNESEVSSAWENWKSCVFRCVEELVPKKRVGGRRKKRHPWLTKGLVQLIKIRDSLFDDWKIQGTDGARQIYLVARRSTQAAIRSARDEWLWRLGLGSDRSKELWRYISSKAKVPFEAKSFEIDGRTVNAPEIFAEKFSEVFQSNFSRAATFPYLRRGRQATSVTQQLSGLHISPAHVQLLLQRTKSAAAGPDGVPAVLLQRCAQPLSASLCHVFRLSLESGEIPSDWKAAAVTPIYKDGPKDDVNNYRPVSITSLVGKTLERLVRDKLSTFLEQNSIIPKNQHGFRSKRSCTTLLTGLIDKWTAQLDERSGTHIHAVFLDWSKAFDKVPFDRLLSKLQFYGVRGKVLRWLENFLTGRTQYVKFGGVFSAPAEVLSGVVQGSVLGPLLFNLFVADLPEEINSSFDQYADDTTLHRVVDIPEDADALQEDLDRIFIWCENNGMQLNGRKCHVMDISRARTQLHFEYSIGGVPLEYVDQQRLLGVHISRDLRWSVHTDIVRAKAAQVLGFAARNLHKCTQKVKRVSFLSLVKPILMYGLPAWHPTTQENMTKLERVQKRALRFIYGRQPPPPQETNIMPVEMHLKYTDLNFFKRCQGGAIDFDARARITERRQLRGDVNNHHARLQPPPTRSVFSASERFHLGW</sequence>
<feature type="domain" description="Reverse transcriptase" evidence="1">
    <location>
        <begin position="480"/>
        <end position="748"/>
    </location>
</feature>
<dbReference type="OrthoDB" id="426210at2759"/>
<dbReference type="Pfam" id="PF00078">
    <property type="entry name" value="RVT_1"/>
    <property type="match status" value="1"/>
</dbReference>
<proteinExistence type="predicted"/>
<name>A0A8S1DHS0_9INSE</name>
<accession>A0A8S1DHS0</accession>
<dbReference type="InterPro" id="IPR000477">
    <property type="entry name" value="RT_dom"/>
</dbReference>
<comment type="caution">
    <text evidence="2">The sequence shown here is derived from an EMBL/GenBank/DDBJ whole genome shotgun (WGS) entry which is preliminary data.</text>
</comment>
<dbReference type="Pfam" id="PF14529">
    <property type="entry name" value="Exo_endo_phos_2"/>
    <property type="match status" value="1"/>
</dbReference>